<keyword evidence="1" id="KW-0175">Coiled coil</keyword>
<accession>A0A0F9JHE3</accession>
<feature type="coiled-coil region" evidence="1">
    <location>
        <begin position="69"/>
        <end position="110"/>
    </location>
</feature>
<dbReference type="EMBL" id="LAZR01010066">
    <property type="protein sequence ID" value="KKM69003.1"/>
    <property type="molecule type" value="Genomic_DNA"/>
</dbReference>
<gene>
    <name evidence="2" type="ORF">LCGC14_1455260</name>
</gene>
<name>A0A0F9JHE3_9ZZZZ</name>
<organism evidence="2">
    <name type="scientific">marine sediment metagenome</name>
    <dbReference type="NCBI Taxonomy" id="412755"/>
    <lineage>
        <taxon>unclassified sequences</taxon>
        <taxon>metagenomes</taxon>
        <taxon>ecological metagenomes</taxon>
    </lineage>
</organism>
<proteinExistence type="predicted"/>
<evidence type="ECO:0000256" key="1">
    <source>
        <dbReference type="SAM" id="Coils"/>
    </source>
</evidence>
<sequence>MAKNTPKTQELINAIESDIATDKFTGREIARRHNVDPSYIGKVARGQAKPLAATAKITEPKADPTDAKVLELESKLVALNDDRNRLSRAYKAAQRKNSIFEAVADELKKTVTPIKPLPRSATQKVTKGKIWESCVLHLSDEHADTIVLPH</sequence>
<dbReference type="AlphaFoldDB" id="A0A0F9JHE3"/>
<reference evidence="2" key="1">
    <citation type="journal article" date="2015" name="Nature">
        <title>Complex archaea that bridge the gap between prokaryotes and eukaryotes.</title>
        <authorList>
            <person name="Spang A."/>
            <person name="Saw J.H."/>
            <person name="Jorgensen S.L."/>
            <person name="Zaremba-Niedzwiedzka K."/>
            <person name="Martijn J."/>
            <person name="Lind A.E."/>
            <person name="van Eijk R."/>
            <person name="Schleper C."/>
            <person name="Guy L."/>
            <person name="Ettema T.J."/>
        </authorList>
    </citation>
    <scope>NUCLEOTIDE SEQUENCE</scope>
</reference>
<evidence type="ECO:0000313" key="2">
    <source>
        <dbReference type="EMBL" id="KKM69003.1"/>
    </source>
</evidence>
<protein>
    <submittedName>
        <fullName evidence="2">Uncharacterized protein</fullName>
    </submittedName>
</protein>
<comment type="caution">
    <text evidence="2">The sequence shown here is derived from an EMBL/GenBank/DDBJ whole genome shotgun (WGS) entry which is preliminary data.</text>
</comment>
<feature type="non-terminal residue" evidence="2">
    <location>
        <position position="150"/>
    </location>
</feature>